<feature type="domain" description="PilZ" evidence="1">
    <location>
        <begin position="34"/>
        <end position="117"/>
    </location>
</feature>
<accession>A0A7X1KCH3</accession>
<evidence type="ECO:0000313" key="2">
    <source>
        <dbReference type="EMBL" id="MBC2652117.1"/>
    </source>
</evidence>
<keyword evidence="3" id="KW-1185">Reference proteome</keyword>
<dbReference type="Proteomes" id="UP000520156">
    <property type="component" value="Unassembled WGS sequence"/>
</dbReference>
<evidence type="ECO:0000259" key="1">
    <source>
        <dbReference type="Pfam" id="PF07238"/>
    </source>
</evidence>
<gene>
    <name evidence="2" type="ORF">H7F49_10410</name>
</gene>
<protein>
    <submittedName>
        <fullName evidence="2">PilZ domain-containing protein</fullName>
    </submittedName>
</protein>
<proteinExistence type="predicted"/>
<dbReference type="EMBL" id="JACLAU010000015">
    <property type="protein sequence ID" value="MBC2652117.1"/>
    <property type="molecule type" value="Genomic_DNA"/>
</dbReference>
<sequence>MSSLPARLPSRAQCLDDRLSGATPTPLEAQADDRRRSARIARIDALIQPAGRLALVDVSSFGCCVRYADPTIGPGHFIALNFAGLGAISGYVRWREDENMGVEFCRAIPPATERALATHEILESVRRL</sequence>
<dbReference type="Pfam" id="PF07238">
    <property type="entry name" value="PilZ"/>
    <property type="match status" value="1"/>
</dbReference>
<comment type="caution">
    <text evidence="2">The sequence shown here is derived from an EMBL/GenBank/DDBJ whole genome shotgun (WGS) entry which is preliminary data.</text>
</comment>
<reference evidence="2 3" key="1">
    <citation type="submission" date="2020-08" db="EMBL/GenBank/DDBJ databases">
        <title>The genome sequence of Novosphingobium flavum 4Y4.</title>
        <authorList>
            <person name="Liu Y."/>
        </authorList>
    </citation>
    <scope>NUCLEOTIDE SEQUENCE [LARGE SCALE GENOMIC DNA]</scope>
    <source>
        <strain evidence="2 3">4Y4</strain>
    </source>
</reference>
<dbReference type="GO" id="GO:0035438">
    <property type="term" value="F:cyclic-di-GMP binding"/>
    <property type="evidence" value="ECO:0007669"/>
    <property type="project" value="InterPro"/>
</dbReference>
<dbReference type="AlphaFoldDB" id="A0A7X1KCH3"/>
<evidence type="ECO:0000313" key="3">
    <source>
        <dbReference type="Proteomes" id="UP000520156"/>
    </source>
</evidence>
<organism evidence="2 3">
    <name type="scientific">Novosphingobium aerophilum</name>
    <dbReference type="NCBI Taxonomy" id="2839843"/>
    <lineage>
        <taxon>Bacteria</taxon>
        <taxon>Pseudomonadati</taxon>
        <taxon>Pseudomonadota</taxon>
        <taxon>Alphaproteobacteria</taxon>
        <taxon>Sphingomonadales</taxon>
        <taxon>Sphingomonadaceae</taxon>
        <taxon>Novosphingobium</taxon>
    </lineage>
</organism>
<dbReference type="RefSeq" id="WP_185683538.1">
    <property type="nucleotide sequence ID" value="NZ_JACLAU010000015.1"/>
</dbReference>
<dbReference type="InterPro" id="IPR009875">
    <property type="entry name" value="PilZ_domain"/>
</dbReference>
<dbReference type="SUPFAM" id="SSF141371">
    <property type="entry name" value="PilZ domain-like"/>
    <property type="match status" value="1"/>
</dbReference>
<name>A0A7X1KCH3_9SPHN</name>